<evidence type="ECO:0000313" key="3">
    <source>
        <dbReference type="Proteomes" id="UP000550401"/>
    </source>
</evidence>
<gene>
    <name evidence="2" type="ORF">FHW12_001022</name>
</gene>
<accession>A0A839F3Q3</accession>
<name>A0A839F3Q3_9GAMM</name>
<proteinExistence type="predicted"/>
<dbReference type="AlphaFoldDB" id="A0A839F3Q3"/>
<organism evidence="2 3">
    <name type="scientific">Dokdonella fugitiva</name>
    <dbReference type="NCBI Taxonomy" id="328517"/>
    <lineage>
        <taxon>Bacteria</taxon>
        <taxon>Pseudomonadati</taxon>
        <taxon>Pseudomonadota</taxon>
        <taxon>Gammaproteobacteria</taxon>
        <taxon>Lysobacterales</taxon>
        <taxon>Rhodanobacteraceae</taxon>
        <taxon>Dokdonella</taxon>
    </lineage>
</organism>
<evidence type="ECO:0000256" key="1">
    <source>
        <dbReference type="SAM" id="SignalP"/>
    </source>
</evidence>
<feature type="signal peptide" evidence="1">
    <location>
        <begin position="1"/>
        <end position="34"/>
    </location>
</feature>
<reference evidence="2 3" key="1">
    <citation type="submission" date="2020-07" db="EMBL/GenBank/DDBJ databases">
        <title>Genomic Encyclopedia of Type Strains, Phase IV (KMG-V): Genome sequencing to study the core and pangenomes of soil and plant-associated prokaryotes.</title>
        <authorList>
            <person name="Whitman W."/>
        </authorList>
    </citation>
    <scope>NUCLEOTIDE SEQUENCE [LARGE SCALE GENOMIC DNA]</scope>
    <source>
        <strain evidence="2 3">RH2WT43</strain>
    </source>
</reference>
<keyword evidence="3" id="KW-1185">Reference proteome</keyword>
<evidence type="ECO:0000313" key="2">
    <source>
        <dbReference type="EMBL" id="MBA8886831.1"/>
    </source>
</evidence>
<dbReference type="Proteomes" id="UP000550401">
    <property type="component" value="Unassembled WGS sequence"/>
</dbReference>
<comment type="caution">
    <text evidence="2">The sequence shown here is derived from an EMBL/GenBank/DDBJ whole genome shotgun (WGS) entry which is preliminary data.</text>
</comment>
<sequence length="101" mass="10135">MRTRTPSTFRATRQRRVIAVAAFVGLATCGLAAAQVVANVIAGGGGVSHSAGGCRTLEGSVGEPVVGVSSGAGFSVHAGYWAGAGGAHRDSLFRNGFEECQ</sequence>
<dbReference type="RefSeq" id="WP_182529874.1">
    <property type="nucleotide sequence ID" value="NZ_JACGXL010000001.1"/>
</dbReference>
<dbReference type="EMBL" id="JACGXL010000001">
    <property type="protein sequence ID" value="MBA8886831.1"/>
    <property type="molecule type" value="Genomic_DNA"/>
</dbReference>
<feature type="chain" id="PRO_5032986864" evidence="1">
    <location>
        <begin position="35"/>
        <end position="101"/>
    </location>
</feature>
<protein>
    <submittedName>
        <fullName evidence="2">Uncharacterized protein</fullName>
    </submittedName>
</protein>
<keyword evidence="1" id="KW-0732">Signal</keyword>